<keyword evidence="6 11" id="KW-0812">Transmembrane</keyword>
<protein>
    <recommendedName>
        <fullName evidence="2">Type II secretion system protein H</fullName>
    </recommendedName>
    <alternativeName>
        <fullName evidence="10">General secretion pathway protein H</fullName>
    </alternativeName>
</protein>
<evidence type="ECO:0000256" key="9">
    <source>
        <dbReference type="ARBA" id="ARBA00025772"/>
    </source>
</evidence>
<dbReference type="Pfam" id="PF12019">
    <property type="entry name" value="GspH"/>
    <property type="match status" value="1"/>
</dbReference>
<dbReference type="Proteomes" id="UP001557484">
    <property type="component" value="Unassembled WGS sequence"/>
</dbReference>
<dbReference type="NCBIfam" id="TIGR02532">
    <property type="entry name" value="IV_pilin_GFxxxE"/>
    <property type="match status" value="1"/>
</dbReference>
<evidence type="ECO:0000313" key="14">
    <source>
        <dbReference type="Proteomes" id="UP001557484"/>
    </source>
</evidence>
<proteinExistence type="inferred from homology"/>
<evidence type="ECO:0000313" key="13">
    <source>
        <dbReference type="EMBL" id="MEX1667213.1"/>
    </source>
</evidence>
<evidence type="ECO:0000256" key="8">
    <source>
        <dbReference type="ARBA" id="ARBA00023136"/>
    </source>
</evidence>
<dbReference type="InterPro" id="IPR045584">
    <property type="entry name" value="Pilin-like"/>
</dbReference>
<evidence type="ECO:0000256" key="6">
    <source>
        <dbReference type="ARBA" id="ARBA00022692"/>
    </source>
</evidence>
<evidence type="ECO:0000259" key="12">
    <source>
        <dbReference type="Pfam" id="PF12019"/>
    </source>
</evidence>
<dbReference type="SUPFAM" id="SSF54523">
    <property type="entry name" value="Pili subunits"/>
    <property type="match status" value="1"/>
</dbReference>
<keyword evidence="5" id="KW-0997">Cell inner membrane</keyword>
<dbReference type="RefSeq" id="WP_368377323.1">
    <property type="nucleotide sequence ID" value="NZ_JBFRYB010000002.1"/>
</dbReference>
<comment type="caution">
    <text evidence="13">The sequence shown here is derived from an EMBL/GenBank/DDBJ whole genome shotgun (WGS) entry which is preliminary data.</text>
</comment>
<comment type="similarity">
    <text evidence="9">Belongs to the GSP H family.</text>
</comment>
<sequence length="169" mass="17751">MQLNSGNKGFTLIELIVTVSIASVLAVVAVPSFSQFIDESRDRAVVQKLIKSLVAARSEAVLRAAPVSLSAVDGNWANGWLSWVDTDGNGSYDDGEAIQKSAAVSGTAAITGDRGGTAVNTIAFSRDGFLNDATAIVISYRTSPEYCSRDRNISISLTGQVSVSERSCS</sequence>
<keyword evidence="4" id="KW-0488">Methylation</keyword>
<evidence type="ECO:0000256" key="2">
    <source>
        <dbReference type="ARBA" id="ARBA00021549"/>
    </source>
</evidence>
<evidence type="ECO:0000256" key="3">
    <source>
        <dbReference type="ARBA" id="ARBA00022475"/>
    </source>
</evidence>
<evidence type="ECO:0000256" key="1">
    <source>
        <dbReference type="ARBA" id="ARBA00004377"/>
    </source>
</evidence>
<evidence type="ECO:0000256" key="11">
    <source>
        <dbReference type="SAM" id="Phobius"/>
    </source>
</evidence>
<dbReference type="InterPro" id="IPR022346">
    <property type="entry name" value="T2SS_GspH"/>
</dbReference>
<evidence type="ECO:0000256" key="5">
    <source>
        <dbReference type="ARBA" id="ARBA00022519"/>
    </source>
</evidence>
<keyword evidence="3" id="KW-1003">Cell membrane</keyword>
<keyword evidence="14" id="KW-1185">Reference proteome</keyword>
<comment type="subcellular location">
    <subcellularLocation>
        <location evidence="1">Cell inner membrane</location>
        <topology evidence="1">Single-pass membrane protein</topology>
    </subcellularLocation>
</comment>
<evidence type="ECO:0000256" key="4">
    <source>
        <dbReference type="ARBA" id="ARBA00022481"/>
    </source>
</evidence>
<dbReference type="InterPro" id="IPR012902">
    <property type="entry name" value="N_methyl_site"/>
</dbReference>
<name>A0ABV3U1Y3_9GAMM</name>
<evidence type="ECO:0000256" key="10">
    <source>
        <dbReference type="ARBA" id="ARBA00030775"/>
    </source>
</evidence>
<evidence type="ECO:0000256" key="7">
    <source>
        <dbReference type="ARBA" id="ARBA00022989"/>
    </source>
</evidence>
<dbReference type="Gene3D" id="3.55.40.10">
    <property type="entry name" value="minor pseudopilin epsh domain"/>
    <property type="match status" value="1"/>
</dbReference>
<reference evidence="13 14" key="1">
    <citation type="journal article" date="2011" name="Int. J. Syst. Evol. Microbiol.">
        <title>Zhongshania antarctica gen. nov., sp. nov. and Zhongshania guokunii sp. nov., gammaproteobacteria respectively isolated from coastal attached (fast) ice and surface seawater of the Antarctic.</title>
        <authorList>
            <person name="Li H.J."/>
            <person name="Zhang X.Y."/>
            <person name="Chen C.X."/>
            <person name="Zhang Y.J."/>
            <person name="Gao Z.M."/>
            <person name="Yu Y."/>
            <person name="Chen X.L."/>
            <person name="Chen B."/>
            <person name="Zhang Y.Z."/>
        </authorList>
    </citation>
    <scope>NUCLEOTIDE SEQUENCE [LARGE SCALE GENOMIC DNA]</scope>
    <source>
        <strain evidence="13 14">R06B22</strain>
    </source>
</reference>
<keyword evidence="7 11" id="KW-1133">Transmembrane helix</keyword>
<dbReference type="PROSITE" id="PS00409">
    <property type="entry name" value="PROKAR_NTER_METHYL"/>
    <property type="match status" value="1"/>
</dbReference>
<keyword evidence="8 11" id="KW-0472">Membrane</keyword>
<gene>
    <name evidence="13" type="ORF">AB4875_17080</name>
</gene>
<dbReference type="EMBL" id="JBFRYB010000002">
    <property type="protein sequence ID" value="MEX1667213.1"/>
    <property type="molecule type" value="Genomic_DNA"/>
</dbReference>
<dbReference type="Pfam" id="PF07963">
    <property type="entry name" value="N_methyl"/>
    <property type="match status" value="1"/>
</dbReference>
<feature type="transmembrane region" description="Helical" evidence="11">
    <location>
        <begin position="12"/>
        <end position="33"/>
    </location>
</feature>
<feature type="domain" description="General secretion pathway GspH" evidence="12">
    <location>
        <begin position="46"/>
        <end position="159"/>
    </location>
</feature>
<organism evidence="13 14">
    <name type="scientific">Zhongshania arctica</name>
    <dbReference type="NCBI Taxonomy" id="3238302"/>
    <lineage>
        <taxon>Bacteria</taxon>
        <taxon>Pseudomonadati</taxon>
        <taxon>Pseudomonadota</taxon>
        <taxon>Gammaproteobacteria</taxon>
        <taxon>Cellvibrionales</taxon>
        <taxon>Spongiibacteraceae</taxon>
        <taxon>Zhongshania</taxon>
    </lineage>
</organism>
<accession>A0ABV3U1Y3</accession>